<dbReference type="CDD" id="cd00034">
    <property type="entry name" value="CSD"/>
    <property type="match status" value="1"/>
</dbReference>
<dbReference type="CDD" id="cd00024">
    <property type="entry name" value="CD_CSD"/>
    <property type="match status" value="1"/>
</dbReference>
<dbReference type="SUPFAM" id="SSF54160">
    <property type="entry name" value="Chromo domain-like"/>
    <property type="match status" value="2"/>
</dbReference>
<sequence>MSSRRYDRDDEEPEFIVENILEKRIKSNKVWYLLKWKGYPDSDNTWEPADNLEDCRDLIRDFEEKLKRKSRGLLSDREAGGNHSGGTLSGSSSAGGSGKRRVAIGTVGGEQQAAMKHRGTPSKTSTGFDRGLEVERIIGMTSQAGSREIRFVIKWQGCDEADLVPARVANAKCPQAVIRFYEERITWDTFS</sequence>
<feature type="compositionally biased region" description="Gly residues" evidence="4">
    <location>
        <begin position="82"/>
        <end position="97"/>
    </location>
</feature>
<dbReference type="EMBL" id="MNPL01000516">
    <property type="protein sequence ID" value="OQR79952.1"/>
    <property type="molecule type" value="Genomic_DNA"/>
</dbReference>
<dbReference type="InterPro" id="IPR023780">
    <property type="entry name" value="Chromo_domain"/>
</dbReference>
<dbReference type="InterPro" id="IPR051219">
    <property type="entry name" value="Heterochromatin_chromo-domain"/>
</dbReference>
<dbReference type="Pfam" id="PF01393">
    <property type="entry name" value="Chromo_shadow"/>
    <property type="match status" value="1"/>
</dbReference>
<dbReference type="PROSITE" id="PS50013">
    <property type="entry name" value="CHROMO_2"/>
    <property type="match status" value="2"/>
</dbReference>
<evidence type="ECO:0000313" key="7">
    <source>
        <dbReference type="Proteomes" id="UP000192247"/>
    </source>
</evidence>
<dbReference type="PANTHER" id="PTHR22812">
    <property type="entry name" value="CHROMOBOX PROTEIN"/>
    <property type="match status" value="1"/>
</dbReference>
<comment type="subcellular location">
    <subcellularLocation>
        <location evidence="1">Nucleus</location>
    </subcellularLocation>
</comment>
<dbReference type="PROSITE" id="PS00598">
    <property type="entry name" value="CHROMO_1"/>
    <property type="match status" value="1"/>
</dbReference>
<protein>
    <submittedName>
        <fullName evidence="6">Chromobox protein3-like</fullName>
    </submittedName>
</protein>
<dbReference type="GO" id="GO:0000792">
    <property type="term" value="C:heterochromatin"/>
    <property type="evidence" value="ECO:0007669"/>
    <property type="project" value="UniProtKB-ARBA"/>
</dbReference>
<dbReference type="SMART" id="SM00298">
    <property type="entry name" value="CHROMO"/>
    <property type="match status" value="2"/>
</dbReference>
<reference evidence="6 7" key="1">
    <citation type="journal article" date="2017" name="Gigascience">
        <title>Draft genome of the honey bee ectoparasitic mite, Tropilaelaps mercedesae, is shaped by the parasitic life history.</title>
        <authorList>
            <person name="Dong X."/>
            <person name="Armstrong S.D."/>
            <person name="Xia D."/>
            <person name="Makepeace B.L."/>
            <person name="Darby A.C."/>
            <person name="Kadowaki T."/>
        </authorList>
    </citation>
    <scope>NUCLEOTIDE SEQUENCE [LARGE SCALE GENOMIC DNA]</scope>
    <source>
        <strain evidence="6">Wuxi-XJTLU</strain>
    </source>
</reference>
<feature type="domain" description="Chromo" evidence="5">
    <location>
        <begin position="15"/>
        <end position="65"/>
    </location>
</feature>
<dbReference type="STRING" id="418985.A0A1V9Y2J9"/>
<comment type="caution">
    <text evidence="6">The sequence shown here is derived from an EMBL/GenBank/DDBJ whole genome shotgun (WGS) entry which is preliminary data.</text>
</comment>
<dbReference type="Pfam" id="PF00385">
    <property type="entry name" value="Chromo"/>
    <property type="match status" value="1"/>
</dbReference>
<gene>
    <name evidence="6" type="ORF">BIW11_05380</name>
</gene>
<organism evidence="6 7">
    <name type="scientific">Tropilaelaps mercedesae</name>
    <dbReference type="NCBI Taxonomy" id="418985"/>
    <lineage>
        <taxon>Eukaryota</taxon>
        <taxon>Metazoa</taxon>
        <taxon>Ecdysozoa</taxon>
        <taxon>Arthropoda</taxon>
        <taxon>Chelicerata</taxon>
        <taxon>Arachnida</taxon>
        <taxon>Acari</taxon>
        <taxon>Parasitiformes</taxon>
        <taxon>Mesostigmata</taxon>
        <taxon>Gamasina</taxon>
        <taxon>Dermanyssoidea</taxon>
        <taxon>Laelapidae</taxon>
        <taxon>Tropilaelaps</taxon>
    </lineage>
</organism>
<dbReference type="FunFam" id="2.40.50.40:FF:000031">
    <property type="entry name" value="Heterochromatin protein 1"/>
    <property type="match status" value="1"/>
</dbReference>
<dbReference type="GO" id="GO:0005634">
    <property type="term" value="C:nucleus"/>
    <property type="evidence" value="ECO:0007669"/>
    <property type="project" value="UniProtKB-SubCell"/>
</dbReference>
<evidence type="ECO:0000256" key="2">
    <source>
        <dbReference type="ARBA" id="ARBA00022737"/>
    </source>
</evidence>
<dbReference type="AlphaFoldDB" id="A0A1V9Y2J9"/>
<feature type="domain" description="Chromo" evidence="5">
    <location>
        <begin position="132"/>
        <end position="191"/>
    </location>
</feature>
<dbReference type="InterPro" id="IPR016197">
    <property type="entry name" value="Chromo-like_dom_sf"/>
</dbReference>
<dbReference type="InParanoid" id="A0A1V9Y2J9"/>
<feature type="region of interest" description="Disordered" evidence="4">
    <location>
        <begin position="73"/>
        <end position="101"/>
    </location>
</feature>
<keyword evidence="3" id="KW-0539">Nucleus</keyword>
<dbReference type="InterPro" id="IPR023779">
    <property type="entry name" value="Chromodomain_CS"/>
</dbReference>
<dbReference type="Gene3D" id="2.40.50.40">
    <property type="match status" value="2"/>
</dbReference>
<dbReference type="OrthoDB" id="433924at2759"/>
<accession>A0A1V9Y2J9</accession>
<name>A0A1V9Y2J9_9ACAR</name>
<evidence type="ECO:0000256" key="4">
    <source>
        <dbReference type="SAM" id="MobiDB-lite"/>
    </source>
</evidence>
<evidence type="ECO:0000259" key="5">
    <source>
        <dbReference type="PROSITE" id="PS50013"/>
    </source>
</evidence>
<keyword evidence="2" id="KW-0677">Repeat</keyword>
<keyword evidence="7" id="KW-1185">Reference proteome</keyword>
<evidence type="ECO:0000256" key="1">
    <source>
        <dbReference type="ARBA" id="ARBA00004123"/>
    </source>
</evidence>
<dbReference type="Proteomes" id="UP000192247">
    <property type="component" value="Unassembled WGS sequence"/>
</dbReference>
<dbReference type="InterPro" id="IPR008251">
    <property type="entry name" value="Chromo_shadow_dom"/>
</dbReference>
<proteinExistence type="predicted"/>
<evidence type="ECO:0000256" key="3">
    <source>
        <dbReference type="ARBA" id="ARBA00023242"/>
    </source>
</evidence>
<evidence type="ECO:0000313" key="6">
    <source>
        <dbReference type="EMBL" id="OQR79952.1"/>
    </source>
</evidence>
<dbReference type="InterPro" id="IPR017984">
    <property type="entry name" value="Chromo_dom_subgr"/>
</dbReference>
<dbReference type="SMART" id="SM00300">
    <property type="entry name" value="ChSh"/>
    <property type="match status" value="1"/>
</dbReference>
<dbReference type="InterPro" id="IPR000953">
    <property type="entry name" value="Chromo/chromo_shadow_dom"/>
</dbReference>
<dbReference type="PRINTS" id="PR00504">
    <property type="entry name" value="CHROMODOMAIN"/>
</dbReference>